<comment type="caution">
    <text evidence="4">The sequence shown here is derived from an EMBL/GenBank/DDBJ whole genome shotgun (WGS) entry which is preliminary data.</text>
</comment>
<organism evidence="4 5">
    <name type="scientific">Phytophthora nicotianae P1976</name>
    <dbReference type="NCBI Taxonomy" id="1317066"/>
    <lineage>
        <taxon>Eukaryota</taxon>
        <taxon>Sar</taxon>
        <taxon>Stramenopiles</taxon>
        <taxon>Oomycota</taxon>
        <taxon>Peronosporomycetes</taxon>
        <taxon>Peronosporales</taxon>
        <taxon>Peronosporaceae</taxon>
        <taxon>Phytophthora</taxon>
    </lineage>
</organism>
<accession>A0A080Z9K9</accession>
<feature type="coiled-coil region" evidence="1">
    <location>
        <begin position="200"/>
        <end position="227"/>
    </location>
</feature>
<reference evidence="4 5" key="1">
    <citation type="submission" date="2013-11" db="EMBL/GenBank/DDBJ databases">
        <title>The Genome Sequence of Phytophthora parasitica P1976.</title>
        <authorList>
            <consortium name="The Broad Institute Genomics Platform"/>
            <person name="Russ C."/>
            <person name="Tyler B."/>
            <person name="Panabieres F."/>
            <person name="Shan W."/>
            <person name="Tripathy S."/>
            <person name="Grunwald N."/>
            <person name="Machado M."/>
            <person name="Johnson C.S."/>
            <person name="Walker B."/>
            <person name="Young S."/>
            <person name="Zeng Q."/>
            <person name="Gargeya S."/>
            <person name="Fitzgerald M."/>
            <person name="Haas B."/>
            <person name="Abouelleil A."/>
            <person name="Allen A.W."/>
            <person name="Alvarado L."/>
            <person name="Arachchi H.M."/>
            <person name="Berlin A.M."/>
            <person name="Chapman S.B."/>
            <person name="Gainer-Dewar J."/>
            <person name="Goldberg J."/>
            <person name="Griggs A."/>
            <person name="Gujja S."/>
            <person name="Hansen M."/>
            <person name="Howarth C."/>
            <person name="Imamovic A."/>
            <person name="Ireland A."/>
            <person name="Larimer J."/>
            <person name="McCowan C."/>
            <person name="Murphy C."/>
            <person name="Pearson M."/>
            <person name="Poon T.W."/>
            <person name="Priest M."/>
            <person name="Roberts A."/>
            <person name="Saif S."/>
            <person name="Shea T."/>
            <person name="Sisk P."/>
            <person name="Sykes S."/>
            <person name="Wortman J."/>
            <person name="Nusbaum C."/>
            <person name="Birren B."/>
        </authorList>
    </citation>
    <scope>NUCLEOTIDE SEQUENCE [LARGE SCALE GENOMIC DNA]</scope>
    <source>
        <strain evidence="4 5">P1976</strain>
    </source>
</reference>
<keyword evidence="3" id="KW-1133">Transmembrane helix</keyword>
<proteinExistence type="predicted"/>
<dbReference type="EMBL" id="ANJA01003504">
    <property type="protein sequence ID" value="ETO63320.1"/>
    <property type="molecule type" value="Genomic_DNA"/>
</dbReference>
<keyword evidence="1" id="KW-0175">Coiled coil</keyword>
<keyword evidence="3" id="KW-0812">Transmembrane</keyword>
<feature type="region of interest" description="Disordered" evidence="2">
    <location>
        <begin position="321"/>
        <end position="346"/>
    </location>
</feature>
<name>A0A080Z9K9_PHYNI</name>
<evidence type="ECO:0000256" key="3">
    <source>
        <dbReference type="SAM" id="Phobius"/>
    </source>
</evidence>
<evidence type="ECO:0000256" key="2">
    <source>
        <dbReference type="SAM" id="MobiDB-lite"/>
    </source>
</evidence>
<sequence length="417" mass="47866">MLRSDSIFIVEVARMAFRSLRITRHAMQPTPFSPYASVRLSLYMLLLFMNQTRRALISASPSAKVSKRMEIREQDFSFQDGAREQPVIEVVTKDVRTADIFNVMQAIGGDEDAAEHAASWWKDAVTEEFTRQDVVVLALIAICVLRLVVFVFQVLWKLVRLPMQWYTTMEKEMDGDIEEKCSVETVVRLRKQLAIVRFCHLQFLLVIEKLKREMKDAKKEDTQQMVASLAVSQHEESEEVTLAEMLATLQKIQAKDSSFKASEVEEHLVDIKQDVEEEEDIDSGLPEAWERLQEIYASFLRIQATIIRRQKRRTTWQWQLQQHEQHSEDTSRRRQRRLPSSEDPTDEVLQELQELTKELPQGFTADMFTSLGNAMHEKMVAAGPETSPIPSVKTPYTVNTAAIPTAAKYSATAQKAA</sequence>
<feature type="compositionally biased region" description="Basic and acidic residues" evidence="2">
    <location>
        <begin position="323"/>
        <end position="332"/>
    </location>
</feature>
<gene>
    <name evidence="4" type="ORF">F444_18936</name>
</gene>
<keyword evidence="3" id="KW-0472">Membrane</keyword>
<evidence type="ECO:0000313" key="5">
    <source>
        <dbReference type="Proteomes" id="UP000028582"/>
    </source>
</evidence>
<feature type="transmembrane region" description="Helical" evidence="3">
    <location>
        <begin position="134"/>
        <end position="156"/>
    </location>
</feature>
<dbReference type="AlphaFoldDB" id="A0A080Z9K9"/>
<evidence type="ECO:0000256" key="1">
    <source>
        <dbReference type="SAM" id="Coils"/>
    </source>
</evidence>
<dbReference type="Proteomes" id="UP000028582">
    <property type="component" value="Unassembled WGS sequence"/>
</dbReference>
<evidence type="ECO:0000313" key="4">
    <source>
        <dbReference type="EMBL" id="ETO63320.1"/>
    </source>
</evidence>
<protein>
    <submittedName>
        <fullName evidence="4">Uncharacterized protein</fullName>
    </submittedName>
</protein>